<protein>
    <recommendedName>
        <fullName evidence="9">ATP synthase subunit b</fullName>
    </recommendedName>
</protein>
<comment type="subunit">
    <text evidence="9">F-type ATPases have 2 components, CF(1) - the catalytic core - and CF(0) - the membrane proton channel. CF(1) and CF(0) have multiple subunits.</text>
</comment>
<dbReference type="InterPro" id="IPR013837">
    <property type="entry name" value="ATP_synth_F0_suB"/>
</dbReference>
<proteinExistence type="inferred from homology"/>
<keyword evidence="5 9" id="KW-0999">Mitochondrion inner membrane</keyword>
<gene>
    <name evidence="10" type="ORF">CTOB1V02_LOCUS8240</name>
</gene>
<evidence type="ECO:0000256" key="9">
    <source>
        <dbReference type="RuleBase" id="RU368017"/>
    </source>
</evidence>
<dbReference type="PANTHER" id="PTHR12733:SF3">
    <property type="entry name" value="ATP SYNTHASE F(0) COMPLEX SUBUNIT B1, MITOCHONDRIAL"/>
    <property type="match status" value="1"/>
</dbReference>
<evidence type="ECO:0000256" key="7">
    <source>
        <dbReference type="ARBA" id="ARBA00023128"/>
    </source>
</evidence>
<reference evidence="10" key="1">
    <citation type="submission" date="2020-11" db="EMBL/GenBank/DDBJ databases">
        <authorList>
            <person name="Tran Van P."/>
        </authorList>
    </citation>
    <scope>NUCLEOTIDE SEQUENCE</scope>
</reference>
<evidence type="ECO:0000256" key="6">
    <source>
        <dbReference type="ARBA" id="ARBA00023065"/>
    </source>
</evidence>
<keyword evidence="7 9" id="KW-0496">Mitochondrion</keyword>
<keyword evidence="4 9" id="KW-0375">Hydrogen ion transport</keyword>
<dbReference type="SUPFAM" id="SSF161060">
    <property type="entry name" value="ATP synthase B chain-like"/>
    <property type="match status" value="1"/>
</dbReference>
<evidence type="ECO:0000256" key="4">
    <source>
        <dbReference type="ARBA" id="ARBA00022781"/>
    </source>
</evidence>
<evidence type="ECO:0000256" key="8">
    <source>
        <dbReference type="ARBA" id="ARBA00023136"/>
    </source>
</evidence>
<dbReference type="Pfam" id="PF05405">
    <property type="entry name" value="Mt_ATP-synt_B"/>
    <property type="match status" value="1"/>
</dbReference>
<keyword evidence="6 9" id="KW-0406">Ion transport</keyword>
<accession>A0A7R8WKL9</accession>
<comment type="similarity">
    <text evidence="1 9">Belongs to the eukaryotic ATPase B chain family.</text>
</comment>
<evidence type="ECO:0000256" key="1">
    <source>
        <dbReference type="ARBA" id="ARBA00007479"/>
    </source>
</evidence>
<evidence type="ECO:0000256" key="2">
    <source>
        <dbReference type="ARBA" id="ARBA00022448"/>
    </source>
</evidence>
<evidence type="ECO:0000256" key="3">
    <source>
        <dbReference type="ARBA" id="ARBA00022547"/>
    </source>
</evidence>
<organism evidence="10">
    <name type="scientific">Cyprideis torosa</name>
    <dbReference type="NCBI Taxonomy" id="163714"/>
    <lineage>
        <taxon>Eukaryota</taxon>
        <taxon>Metazoa</taxon>
        <taxon>Ecdysozoa</taxon>
        <taxon>Arthropoda</taxon>
        <taxon>Crustacea</taxon>
        <taxon>Oligostraca</taxon>
        <taxon>Ostracoda</taxon>
        <taxon>Podocopa</taxon>
        <taxon>Podocopida</taxon>
        <taxon>Cytherocopina</taxon>
        <taxon>Cytheroidea</taxon>
        <taxon>Cytherideidae</taxon>
        <taxon>Cyprideis</taxon>
    </lineage>
</organism>
<evidence type="ECO:0000313" key="10">
    <source>
        <dbReference type="EMBL" id="CAD7230381.1"/>
    </source>
</evidence>
<dbReference type="PANTHER" id="PTHR12733">
    <property type="entry name" value="MITOCHONDRIAL ATP SYNTHASE B CHAIN"/>
    <property type="match status" value="1"/>
</dbReference>
<name>A0A7R8WKL9_9CRUS</name>
<dbReference type="InterPro" id="IPR008688">
    <property type="entry name" value="ATP_synth_Bsub_B/MI25"/>
</dbReference>
<dbReference type="EMBL" id="OB662645">
    <property type="protein sequence ID" value="CAD7230381.1"/>
    <property type="molecule type" value="Genomic_DNA"/>
</dbReference>
<keyword evidence="2 9" id="KW-0813">Transport</keyword>
<dbReference type="GO" id="GO:0046933">
    <property type="term" value="F:proton-transporting ATP synthase activity, rotational mechanism"/>
    <property type="evidence" value="ECO:0007669"/>
    <property type="project" value="TreeGrafter"/>
</dbReference>
<dbReference type="GO" id="GO:0005743">
    <property type="term" value="C:mitochondrial inner membrane"/>
    <property type="evidence" value="ECO:0007669"/>
    <property type="project" value="UniProtKB-SubCell"/>
</dbReference>
<dbReference type="Gene3D" id="1.20.5.2210">
    <property type="match status" value="1"/>
</dbReference>
<dbReference type="OrthoDB" id="67388at2759"/>
<comment type="subcellular location">
    <subcellularLocation>
        <location evidence="9">Mitochondrion</location>
    </subcellularLocation>
    <subcellularLocation>
        <location evidence="9">Mitochondrion inner membrane</location>
    </subcellularLocation>
</comment>
<keyword evidence="8 9" id="KW-0472">Membrane</keyword>
<dbReference type="GO" id="GO:0045259">
    <property type="term" value="C:proton-transporting ATP synthase complex"/>
    <property type="evidence" value="ECO:0007669"/>
    <property type="project" value="UniProtKB-KW"/>
</dbReference>
<comment type="function">
    <text evidence="9">Subunit b, of the mitochondrial membrane ATP synthase complex (F(1)F(0) ATP synthase or Complex V) that produces ATP from ADP in the presence of a proton gradient across the membrane which is generated by electron transport complexes of the respiratory chain. ATP synthase complex consist of a soluble F(1) head domain - the catalytic core - and a membrane F(1) domain - the membrane proton channel. These two domains are linked by a central stalk rotating inside the F(1) region and a stationary peripheral stalk. During catalysis, ATP synthesis in the catalytic domain of F(1) is coupled via a rotary mechanism of the central stalk subunits to proton translocation. In vivo, can only synthesize ATP although its ATP hydrolase activity can be activated artificially in vitro. Part of the complex F(0) domain. Part of the complex F(0) domain and the peripheric stalk, which acts as a stator to hold the catalytic alpha(3)beta(3) subcomplex and subunit a/ATP6 static relative to the rotary elements.</text>
</comment>
<sequence>MLVSRLYRPEPIENVYEVGPNYPSKTPTPERDTENFPNVPLAKECPPVVMHFIPRSWFEFFYPKTGVSGGWVFLGGLVIFLLSKEIWVIEHSFYNGLSLLIIVWYGYTRFWPKAVEWGTEKQELEMIKIQYIYDKNVWDLRTQLEREERVRDEARAQTLLFEAKRENVALQLETCFRERQMLVYNEVKRRLDYQVEVQMSESRIKHQHMTNWIIAQVNQEITPELEAKVLQQCVADLRTIAVRFQE</sequence>
<evidence type="ECO:0000256" key="5">
    <source>
        <dbReference type="ARBA" id="ARBA00022792"/>
    </source>
</evidence>
<dbReference type="AlphaFoldDB" id="A0A7R8WKL9"/>
<keyword evidence="3 9" id="KW-0138">CF(0)</keyword>